<dbReference type="EMBL" id="CP122379">
    <property type="protein sequence ID" value="WGF92528.1"/>
    <property type="molecule type" value="Genomic_DNA"/>
</dbReference>
<protein>
    <recommendedName>
        <fullName evidence="3">Peptidase M43 pregnancy-associated plasma-A domain-containing protein</fullName>
    </recommendedName>
</protein>
<accession>A0ABY8KU94</accession>
<gene>
    <name evidence="1" type="ORF">QCQ61_15140</name>
</gene>
<dbReference type="RefSeq" id="WP_279448538.1">
    <property type="nucleotide sequence ID" value="NZ_CP122379.1"/>
</dbReference>
<evidence type="ECO:0008006" key="3">
    <source>
        <dbReference type="Google" id="ProtNLM"/>
    </source>
</evidence>
<dbReference type="Proteomes" id="UP001238523">
    <property type="component" value="Chromosome"/>
</dbReference>
<organism evidence="1 2">
    <name type="scientific">Aequorivita marisscotiae</name>
    <dbReference type="NCBI Taxonomy" id="3040348"/>
    <lineage>
        <taxon>Bacteria</taxon>
        <taxon>Pseudomonadati</taxon>
        <taxon>Bacteroidota</taxon>
        <taxon>Flavobacteriia</taxon>
        <taxon>Flavobacteriales</taxon>
        <taxon>Flavobacteriaceae</taxon>
        <taxon>Aequorivita</taxon>
    </lineage>
</organism>
<sequence>MFILNLNVALPVIVFNDTTKTSSPPDISTPLCVNISFHIVRNSNGSGGFPSQSLEYIIDNLNAVYDPFNIYLNNNGFNYINSSTYYNLNDINYDNLVQTNNDPNAINFYLVNYASFKGKAGILSNYLVVVNQYALETTAAHELGHSLNLFHTHHSSTCETLNACAEAINGTNCTICGDYICDTPADPCLFNQVNSNCVYIGGGGYSPDTGNTMSYSLEQCRQTIHFKRNLGKSIRTRNHFTESKSYFCTCSRWSQSLDFKCKSNGYKFMWDFYKIFYSRRWR</sequence>
<evidence type="ECO:0000313" key="2">
    <source>
        <dbReference type="Proteomes" id="UP001238523"/>
    </source>
</evidence>
<keyword evidence="2" id="KW-1185">Reference proteome</keyword>
<proteinExistence type="predicted"/>
<dbReference type="InterPro" id="IPR024079">
    <property type="entry name" value="MetalloPept_cat_dom_sf"/>
</dbReference>
<name>A0ABY8KU94_9FLAO</name>
<reference evidence="1 2" key="1">
    <citation type="submission" date="2023-04" db="EMBL/GenBank/DDBJ databases">
        <title>Taxonomic identification of the Arctic strain Aequorivita sp. nov. and transcriptomic analysis in response to temperature stress.</title>
        <authorList>
            <person name="Liu W."/>
            <person name="Cong B."/>
            <person name="Lin J."/>
        </authorList>
    </citation>
    <scope>NUCLEOTIDE SEQUENCE [LARGE SCALE GENOMIC DNA]</scope>
    <source>
        <strain evidence="1 2">Ant34-E75</strain>
    </source>
</reference>
<evidence type="ECO:0000313" key="1">
    <source>
        <dbReference type="EMBL" id="WGF92528.1"/>
    </source>
</evidence>
<dbReference type="SUPFAM" id="SSF55486">
    <property type="entry name" value="Metalloproteases ('zincins'), catalytic domain"/>
    <property type="match status" value="1"/>
</dbReference>
<dbReference type="Gene3D" id="3.40.390.10">
    <property type="entry name" value="Collagenase (Catalytic Domain)"/>
    <property type="match status" value="1"/>
</dbReference>